<proteinExistence type="predicted"/>
<keyword evidence="2" id="KW-1185">Reference proteome</keyword>
<organism evidence="1 2">
    <name type="scientific">Caballeronia insecticola</name>
    <dbReference type="NCBI Taxonomy" id="758793"/>
    <lineage>
        <taxon>Bacteria</taxon>
        <taxon>Pseudomonadati</taxon>
        <taxon>Pseudomonadota</taxon>
        <taxon>Betaproteobacteria</taxon>
        <taxon>Burkholderiales</taxon>
        <taxon>Burkholderiaceae</taxon>
        <taxon>Caballeronia</taxon>
    </lineage>
</organism>
<dbReference type="KEGG" id="buo:BRPE64_CCDS07180"/>
<dbReference type="STRING" id="758793.BRPE64_CCDS07180"/>
<dbReference type="AlphaFoldDB" id="R4X2M7"/>
<evidence type="ECO:0000313" key="1">
    <source>
        <dbReference type="EMBL" id="BAN26801.1"/>
    </source>
</evidence>
<dbReference type="PATRIC" id="fig|758793.3.peg.5029"/>
<reference evidence="1 2" key="1">
    <citation type="journal article" date="2013" name="Genome Announc.">
        <title>Complete Genome Sequence of Burkholderia sp. Strain RPE64, Bacterial Symbiont of the Bean Bug Riptortus pedestris.</title>
        <authorList>
            <person name="Shibata T.F."/>
            <person name="Maeda T."/>
            <person name="Nikoh N."/>
            <person name="Yamaguchi K."/>
            <person name="Oshima K."/>
            <person name="Hattori M."/>
            <person name="Nishiyama T."/>
            <person name="Hasebe M."/>
            <person name="Fukatsu T."/>
            <person name="Kikuchi Y."/>
            <person name="Shigenobu S."/>
        </authorList>
    </citation>
    <scope>NUCLEOTIDE SEQUENCE [LARGE SCALE GENOMIC DNA]</scope>
</reference>
<reference evidence="1 2" key="2">
    <citation type="journal article" date="2018" name="Int. J. Syst. Evol. Microbiol.">
        <title>Burkholderia insecticola sp. nov., a gut symbiotic bacterium of the bean bug Riptortus pedestris.</title>
        <authorList>
            <person name="Takeshita K."/>
            <person name="Tamaki H."/>
            <person name="Ohbayashi T."/>
            <person name="Meng X.-Y."/>
            <person name="Sone T."/>
            <person name="Mitani Y."/>
            <person name="Peeters C."/>
            <person name="Kikuchi Y."/>
            <person name="Vandamme P."/>
        </authorList>
    </citation>
    <scope>NUCLEOTIDE SEQUENCE [LARGE SCALE GENOMIC DNA]</scope>
    <source>
        <strain evidence="1">RPE64</strain>
    </source>
</reference>
<name>R4X2M7_9BURK</name>
<dbReference type="Proteomes" id="UP000013966">
    <property type="component" value="Chromosome 3"/>
</dbReference>
<sequence length="102" mass="10936">MLRRRSGAAFADAAIAQPVTGPSSIEYRESHRGFLLRVSANSLGLYALCIEDPQGSEACGLTRLPDIDRRFPADGFADLTEAIAAVATAKIVIDDCLSRKRA</sequence>
<dbReference type="HOGENOM" id="CLU_2272104_0_0_4"/>
<gene>
    <name evidence="1" type="ORF">BRPE64_CCDS07180</name>
</gene>
<protein>
    <submittedName>
        <fullName evidence="1">Uncharacterized protein</fullName>
    </submittedName>
</protein>
<accession>R4X2M7</accession>
<evidence type="ECO:0000313" key="2">
    <source>
        <dbReference type="Proteomes" id="UP000013966"/>
    </source>
</evidence>
<dbReference type="EMBL" id="AP013060">
    <property type="protein sequence ID" value="BAN26801.1"/>
    <property type="molecule type" value="Genomic_DNA"/>
</dbReference>